<proteinExistence type="predicted"/>
<dbReference type="AlphaFoldDB" id="A0A0C3L676"/>
<accession>A0A0C3L676</accession>
<sequence length="239" mass="25481">MRNTAAAPAPSPAPGLARAPVPAPALALAPAPAPAKTKGNLKSKSKGKAAASTQTTASGAPDPNCVAEAAIQPPTIAAPASAPVPHLQIRLSRMPIRTPSQALFKSSSENCKNYKASRRIQGSSLSMQLAPDDSIPRPPGERGKNGWNMQTMLRPEHDGDAYNALLATTRNAIKFDEQDIGRLYMCYGQMKHAHSYLKQFKNDWARQELALSALQNRCKIENAIIKGLMVAKKPNGPTS</sequence>
<dbReference type="EMBL" id="KN823438">
    <property type="protein sequence ID" value="KIO17047.1"/>
    <property type="molecule type" value="Genomic_DNA"/>
</dbReference>
<protein>
    <submittedName>
        <fullName evidence="2">Uncharacterized protein</fullName>
    </submittedName>
</protein>
<feature type="region of interest" description="Disordered" evidence="1">
    <location>
        <begin position="123"/>
        <end position="144"/>
    </location>
</feature>
<evidence type="ECO:0000256" key="1">
    <source>
        <dbReference type="SAM" id="MobiDB-lite"/>
    </source>
</evidence>
<dbReference type="OrthoDB" id="2755069at2759"/>
<evidence type="ECO:0000313" key="2">
    <source>
        <dbReference type="EMBL" id="KIO17047.1"/>
    </source>
</evidence>
<organism evidence="2 3">
    <name type="scientific">Tulasnella calospora MUT 4182</name>
    <dbReference type="NCBI Taxonomy" id="1051891"/>
    <lineage>
        <taxon>Eukaryota</taxon>
        <taxon>Fungi</taxon>
        <taxon>Dikarya</taxon>
        <taxon>Basidiomycota</taxon>
        <taxon>Agaricomycotina</taxon>
        <taxon>Agaricomycetes</taxon>
        <taxon>Cantharellales</taxon>
        <taxon>Tulasnellaceae</taxon>
        <taxon>Tulasnella</taxon>
    </lineage>
</organism>
<reference evidence="3" key="2">
    <citation type="submission" date="2015-01" db="EMBL/GenBank/DDBJ databases">
        <title>Evolutionary Origins and Diversification of the Mycorrhizal Mutualists.</title>
        <authorList>
            <consortium name="DOE Joint Genome Institute"/>
            <consortium name="Mycorrhizal Genomics Consortium"/>
            <person name="Kohler A."/>
            <person name="Kuo A."/>
            <person name="Nagy L.G."/>
            <person name="Floudas D."/>
            <person name="Copeland A."/>
            <person name="Barry K.W."/>
            <person name="Cichocki N."/>
            <person name="Veneault-Fourrey C."/>
            <person name="LaButti K."/>
            <person name="Lindquist E.A."/>
            <person name="Lipzen A."/>
            <person name="Lundell T."/>
            <person name="Morin E."/>
            <person name="Murat C."/>
            <person name="Riley R."/>
            <person name="Ohm R."/>
            <person name="Sun H."/>
            <person name="Tunlid A."/>
            <person name="Henrissat B."/>
            <person name="Grigoriev I.V."/>
            <person name="Hibbett D.S."/>
            <person name="Martin F."/>
        </authorList>
    </citation>
    <scope>NUCLEOTIDE SEQUENCE [LARGE SCALE GENOMIC DNA]</scope>
    <source>
        <strain evidence="3">MUT 4182</strain>
    </source>
</reference>
<dbReference type="Proteomes" id="UP000054248">
    <property type="component" value="Unassembled WGS sequence"/>
</dbReference>
<keyword evidence="3" id="KW-1185">Reference proteome</keyword>
<feature type="compositionally biased region" description="Low complexity" evidence="1">
    <location>
        <begin position="28"/>
        <end position="38"/>
    </location>
</feature>
<reference evidence="2 3" key="1">
    <citation type="submission" date="2014-04" db="EMBL/GenBank/DDBJ databases">
        <authorList>
            <consortium name="DOE Joint Genome Institute"/>
            <person name="Kuo A."/>
            <person name="Girlanda M."/>
            <person name="Perotto S."/>
            <person name="Kohler A."/>
            <person name="Nagy L.G."/>
            <person name="Floudas D."/>
            <person name="Copeland A."/>
            <person name="Barry K.W."/>
            <person name="Cichocki N."/>
            <person name="Veneault-Fourrey C."/>
            <person name="LaButti K."/>
            <person name="Lindquist E.A."/>
            <person name="Lipzen A."/>
            <person name="Lundell T."/>
            <person name="Morin E."/>
            <person name="Murat C."/>
            <person name="Sun H."/>
            <person name="Tunlid A."/>
            <person name="Henrissat B."/>
            <person name="Grigoriev I.V."/>
            <person name="Hibbett D.S."/>
            <person name="Martin F."/>
            <person name="Nordberg H.P."/>
            <person name="Cantor M.N."/>
            <person name="Hua S.X."/>
        </authorList>
    </citation>
    <scope>NUCLEOTIDE SEQUENCE [LARGE SCALE GENOMIC DNA]</scope>
    <source>
        <strain evidence="2 3">MUT 4182</strain>
    </source>
</reference>
<name>A0A0C3L676_9AGAM</name>
<feature type="compositionally biased region" description="Low complexity" evidence="1">
    <location>
        <begin position="48"/>
        <end position="60"/>
    </location>
</feature>
<gene>
    <name evidence="2" type="ORF">M407DRAFT_33304</name>
</gene>
<feature type="region of interest" description="Disordered" evidence="1">
    <location>
        <begin position="28"/>
        <end position="66"/>
    </location>
</feature>
<dbReference type="HOGENOM" id="CLU_1161880_0_0_1"/>
<evidence type="ECO:0000313" key="3">
    <source>
        <dbReference type="Proteomes" id="UP000054248"/>
    </source>
</evidence>